<dbReference type="OrthoDB" id="416454at2759"/>
<dbReference type="CDD" id="cd01650">
    <property type="entry name" value="RT_nLTR_like"/>
    <property type="match status" value="1"/>
</dbReference>
<keyword evidence="4" id="KW-1185">Reference proteome</keyword>
<feature type="coiled-coil region" evidence="1">
    <location>
        <begin position="60"/>
        <end position="87"/>
    </location>
</feature>
<dbReference type="EMBL" id="VYZH01000802">
    <property type="protein sequence ID" value="NWS41054.1"/>
    <property type="molecule type" value="Genomic_DNA"/>
</dbReference>
<dbReference type="Pfam" id="PF00078">
    <property type="entry name" value="RVT_1"/>
    <property type="match status" value="1"/>
</dbReference>
<comment type="caution">
    <text evidence="3">The sequence shown here is derived from an EMBL/GenBank/DDBJ whole genome shotgun (WGS) entry which is preliminary data.</text>
</comment>
<feature type="non-terminal residue" evidence="3">
    <location>
        <position position="1"/>
    </location>
</feature>
<keyword evidence="1" id="KW-0175">Coiled coil</keyword>
<sequence length="340" mass="39354">QDCWLIFKDHLLQAQECCIPTRRKCSRRARRPPWMDKELLRKIRGEKGAYKRWKQGQAAWEEYKDAVREARDQVRKAKAKLELNLARDVKDSRKGFYRYIAKKRQTRDNVGPLQKPSGELATLDLEKAEVLNDFFASVFSGKCSDHTTQVLEGRRGDCENEDLRPTVGEDLVRDHLKSLNVHKSDETHLRVLKELANEFAKPLSIIFEKSWQSGEVPDDWKKGNTTPIFKKGNMEDPGNYRPVSLTSVPGKILEQILLEGMQRHMKNNKVVGDSQHGFTKGKSCLTNLVAFYDGATELMDRGRAVDVIFLDLCKVFDTVPHDILVSKLERHQFDRWTTRW</sequence>
<gene>
    <name evidence="3" type="primary">Rtase</name>
    <name evidence="3" type="ORF">PROATE_R09963</name>
</gene>
<protein>
    <submittedName>
        <fullName evidence="3">RTBS polymerase</fullName>
    </submittedName>
</protein>
<accession>A0A7K5F823</accession>
<organism evidence="3 4">
    <name type="scientific">Probosciger aterrimus</name>
    <name type="common">Palm cockatoo</name>
    <dbReference type="NCBI Taxonomy" id="141839"/>
    <lineage>
        <taxon>Eukaryota</taxon>
        <taxon>Metazoa</taxon>
        <taxon>Chordata</taxon>
        <taxon>Craniata</taxon>
        <taxon>Vertebrata</taxon>
        <taxon>Euteleostomi</taxon>
        <taxon>Archelosauria</taxon>
        <taxon>Archosauria</taxon>
        <taxon>Dinosauria</taxon>
        <taxon>Saurischia</taxon>
        <taxon>Theropoda</taxon>
        <taxon>Coelurosauria</taxon>
        <taxon>Aves</taxon>
        <taxon>Neognathae</taxon>
        <taxon>Neoaves</taxon>
        <taxon>Telluraves</taxon>
        <taxon>Australaves</taxon>
        <taxon>Psittaciformes</taxon>
        <taxon>Cacatuidae</taxon>
        <taxon>Probosciger</taxon>
    </lineage>
</organism>
<dbReference type="GO" id="GO:0007508">
    <property type="term" value="P:larval heart development"/>
    <property type="evidence" value="ECO:0007669"/>
    <property type="project" value="TreeGrafter"/>
</dbReference>
<evidence type="ECO:0000259" key="2">
    <source>
        <dbReference type="Pfam" id="PF00078"/>
    </source>
</evidence>
<name>A0A7K5F823_PROAR</name>
<dbReference type="GO" id="GO:0031012">
    <property type="term" value="C:extracellular matrix"/>
    <property type="evidence" value="ECO:0007669"/>
    <property type="project" value="TreeGrafter"/>
</dbReference>
<feature type="non-terminal residue" evidence="3">
    <location>
        <position position="340"/>
    </location>
</feature>
<evidence type="ECO:0000313" key="3">
    <source>
        <dbReference type="EMBL" id="NWS41054.1"/>
    </source>
</evidence>
<dbReference type="PANTHER" id="PTHR33395">
    <property type="entry name" value="TRANSCRIPTASE, PUTATIVE-RELATED-RELATED"/>
    <property type="match status" value="1"/>
</dbReference>
<proteinExistence type="predicted"/>
<dbReference type="Proteomes" id="UP000562415">
    <property type="component" value="Unassembled WGS sequence"/>
</dbReference>
<dbReference type="PANTHER" id="PTHR33395:SF22">
    <property type="entry name" value="REVERSE TRANSCRIPTASE DOMAIN-CONTAINING PROTEIN"/>
    <property type="match status" value="1"/>
</dbReference>
<dbReference type="InterPro" id="IPR000477">
    <property type="entry name" value="RT_dom"/>
</dbReference>
<dbReference type="GO" id="GO:0061343">
    <property type="term" value="P:cell adhesion involved in heart morphogenesis"/>
    <property type="evidence" value="ECO:0007669"/>
    <property type="project" value="TreeGrafter"/>
</dbReference>
<evidence type="ECO:0000256" key="1">
    <source>
        <dbReference type="SAM" id="Coils"/>
    </source>
</evidence>
<dbReference type="AlphaFoldDB" id="A0A7K5F823"/>
<evidence type="ECO:0000313" key="4">
    <source>
        <dbReference type="Proteomes" id="UP000562415"/>
    </source>
</evidence>
<feature type="domain" description="Reverse transcriptase" evidence="2">
    <location>
        <begin position="230"/>
        <end position="335"/>
    </location>
</feature>
<reference evidence="3 4" key="1">
    <citation type="submission" date="2019-09" db="EMBL/GenBank/DDBJ databases">
        <title>Bird 10,000 Genomes (B10K) Project - Family phase.</title>
        <authorList>
            <person name="Zhang G."/>
        </authorList>
    </citation>
    <scope>NUCLEOTIDE SEQUENCE [LARGE SCALE GENOMIC DNA]</scope>
    <source>
        <strain evidence="3">B10K-DU-017-47</strain>
    </source>
</reference>